<evidence type="ECO:0000313" key="4">
    <source>
        <dbReference type="Proteomes" id="UP001339911"/>
    </source>
</evidence>
<name>A0ABU7SCC7_9ACTN</name>
<dbReference type="EMBL" id="JAZGQL010000008">
    <property type="protein sequence ID" value="MEE6307599.1"/>
    <property type="molecule type" value="Genomic_DNA"/>
</dbReference>
<gene>
    <name evidence="3" type="ORF">V1634_12270</name>
</gene>
<dbReference type="RefSeq" id="WP_331207906.1">
    <property type="nucleotide sequence ID" value="NZ_JAZGQL010000008.1"/>
</dbReference>
<dbReference type="Proteomes" id="UP001339911">
    <property type="component" value="Unassembled WGS sequence"/>
</dbReference>
<dbReference type="SUPFAM" id="SSF54637">
    <property type="entry name" value="Thioesterase/thiol ester dehydrase-isomerase"/>
    <property type="match status" value="1"/>
</dbReference>
<reference evidence="3 4" key="1">
    <citation type="submission" date="2024-01" db="EMBL/GenBank/DDBJ databases">
        <title>Genome insights into Plantactinospora veratri sp. nov.</title>
        <authorList>
            <person name="Wang L."/>
        </authorList>
    </citation>
    <scope>NUCLEOTIDE SEQUENCE [LARGE SCALE GENOMIC DNA]</scope>
    <source>
        <strain evidence="3 4">NEAU-FHS4</strain>
    </source>
</reference>
<keyword evidence="4" id="KW-1185">Reference proteome</keyword>
<dbReference type="InterPro" id="IPR033120">
    <property type="entry name" value="HOTDOG_ACOT"/>
</dbReference>
<dbReference type="InterPro" id="IPR029069">
    <property type="entry name" value="HotDog_dom_sf"/>
</dbReference>
<comment type="caution">
    <text evidence="3">The sequence shown here is derived from an EMBL/GenBank/DDBJ whole genome shotgun (WGS) entry which is preliminary data.</text>
</comment>
<feature type="domain" description="HotDog ACOT-type" evidence="2">
    <location>
        <begin position="11"/>
        <end position="136"/>
    </location>
</feature>
<sequence length="148" mass="15343">MTTGDGAADPRLGLTVLHRRYVPYSHAHYAGDLVDGAYALGLFGDVATEVCIRTDGDEGLFAGYAQVRFQAPIRAGDVLEVSATVTRVGSRSRTCEFECRVVCRGRPDRGGSAAEVLDPPLVAVTAIGTVVVPSGAATPAAPADAGPW</sequence>
<evidence type="ECO:0000256" key="1">
    <source>
        <dbReference type="PROSITE-ProRule" id="PRU01106"/>
    </source>
</evidence>
<proteinExistence type="predicted"/>
<dbReference type="InterPro" id="IPR006683">
    <property type="entry name" value="Thioestr_dom"/>
</dbReference>
<dbReference type="Gene3D" id="3.10.129.10">
    <property type="entry name" value="Hotdog Thioesterase"/>
    <property type="match status" value="1"/>
</dbReference>
<protein>
    <submittedName>
        <fullName evidence="3">Hotdog domain-containing protein</fullName>
    </submittedName>
</protein>
<evidence type="ECO:0000259" key="2">
    <source>
        <dbReference type="PROSITE" id="PS51770"/>
    </source>
</evidence>
<dbReference type="Pfam" id="PF03061">
    <property type="entry name" value="4HBT"/>
    <property type="match status" value="1"/>
</dbReference>
<keyword evidence="1" id="KW-0378">Hydrolase</keyword>
<evidence type="ECO:0000313" key="3">
    <source>
        <dbReference type="EMBL" id="MEE6307599.1"/>
    </source>
</evidence>
<accession>A0ABU7SCC7</accession>
<dbReference type="PROSITE" id="PS51770">
    <property type="entry name" value="HOTDOG_ACOT"/>
    <property type="match status" value="1"/>
</dbReference>
<organism evidence="3 4">
    <name type="scientific">Plantactinospora veratri</name>
    <dbReference type="NCBI Taxonomy" id="1436122"/>
    <lineage>
        <taxon>Bacteria</taxon>
        <taxon>Bacillati</taxon>
        <taxon>Actinomycetota</taxon>
        <taxon>Actinomycetes</taxon>
        <taxon>Micromonosporales</taxon>
        <taxon>Micromonosporaceae</taxon>
        <taxon>Plantactinospora</taxon>
    </lineage>
</organism>